<dbReference type="Proteomes" id="UP000664835">
    <property type="component" value="Unassembled WGS sequence"/>
</dbReference>
<sequence length="239" mass="27163">MSITIEFNASHFMPKQSLQRFLADHLTTWKASIFDNLPRSLWVQTLDDLSPYEAYLDNWNEEFEAVLEKILPDMEKVDGEYLDALDDWFIKGCKMHSALKNPKLGKLEWQPLLDALQALFYQQLQASYRLLEYLHEVLSNKQKYADHEINLSMNAVDLSDYHELVNTVKTSDKTGIGTYLVVIFAVLAVTSFVVWVVNTEAFKGIVVIAAIIGLGYLLIAFVKKFPILAAILVILGISS</sequence>
<name>A0ABS3Q667_9GAMM</name>
<organism evidence="2 3">
    <name type="scientific">Thiomicrorhabdus marina</name>
    <dbReference type="NCBI Taxonomy" id="2818442"/>
    <lineage>
        <taxon>Bacteria</taxon>
        <taxon>Pseudomonadati</taxon>
        <taxon>Pseudomonadota</taxon>
        <taxon>Gammaproteobacteria</taxon>
        <taxon>Thiotrichales</taxon>
        <taxon>Piscirickettsiaceae</taxon>
        <taxon>Thiomicrorhabdus</taxon>
    </lineage>
</organism>
<proteinExistence type="predicted"/>
<gene>
    <name evidence="2" type="ORF">J3998_09305</name>
</gene>
<keyword evidence="1" id="KW-0472">Membrane</keyword>
<evidence type="ECO:0000256" key="1">
    <source>
        <dbReference type="SAM" id="Phobius"/>
    </source>
</evidence>
<feature type="transmembrane region" description="Helical" evidence="1">
    <location>
        <begin position="176"/>
        <end position="195"/>
    </location>
</feature>
<feature type="transmembrane region" description="Helical" evidence="1">
    <location>
        <begin position="201"/>
        <end position="222"/>
    </location>
</feature>
<keyword evidence="1" id="KW-1133">Transmembrane helix</keyword>
<dbReference type="EMBL" id="JAGETV010000017">
    <property type="protein sequence ID" value="MBO1927772.1"/>
    <property type="molecule type" value="Genomic_DNA"/>
</dbReference>
<evidence type="ECO:0000313" key="2">
    <source>
        <dbReference type="EMBL" id="MBO1927772.1"/>
    </source>
</evidence>
<reference evidence="2 3" key="1">
    <citation type="submission" date="2021-03" db="EMBL/GenBank/DDBJ databases">
        <title>Thiomicrorhabdus sp.nov.,novel sulfur-oxidizing bacteria isolated from coastal sediment.</title>
        <authorList>
            <person name="Liu X."/>
        </authorList>
    </citation>
    <scope>NUCLEOTIDE SEQUENCE [LARGE SCALE GENOMIC DNA]</scope>
    <source>
        <strain evidence="2 3">6S2-11</strain>
    </source>
</reference>
<keyword evidence="1" id="KW-0812">Transmembrane</keyword>
<comment type="caution">
    <text evidence="2">The sequence shown here is derived from an EMBL/GenBank/DDBJ whole genome shotgun (WGS) entry which is preliminary data.</text>
</comment>
<dbReference type="RefSeq" id="WP_208150386.1">
    <property type="nucleotide sequence ID" value="NZ_JAGETV010000017.1"/>
</dbReference>
<protein>
    <submittedName>
        <fullName evidence="2">Uncharacterized protein</fullName>
    </submittedName>
</protein>
<keyword evidence="3" id="KW-1185">Reference proteome</keyword>
<evidence type="ECO:0000313" key="3">
    <source>
        <dbReference type="Proteomes" id="UP000664835"/>
    </source>
</evidence>
<accession>A0ABS3Q667</accession>